<feature type="chain" id="PRO_5037564140" evidence="2">
    <location>
        <begin position="21"/>
        <end position="85"/>
    </location>
</feature>
<dbReference type="Proteomes" id="UP000887560">
    <property type="component" value="Unplaced"/>
</dbReference>
<name>A0A915P859_9BILA</name>
<dbReference type="AlphaFoldDB" id="A0A915P859"/>
<proteinExistence type="predicted"/>
<evidence type="ECO:0000256" key="2">
    <source>
        <dbReference type="SAM" id="SignalP"/>
    </source>
</evidence>
<accession>A0A915P859</accession>
<feature type="compositionally biased region" description="Basic and acidic residues" evidence="1">
    <location>
        <begin position="32"/>
        <end position="43"/>
    </location>
</feature>
<evidence type="ECO:0000313" key="3">
    <source>
        <dbReference type="Proteomes" id="UP000887560"/>
    </source>
</evidence>
<feature type="compositionally biased region" description="Basic and acidic residues" evidence="1">
    <location>
        <begin position="57"/>
        <end position="68"/>
    </location>
</feature>
<evidence type="ECO:0000256" key="1">
    <source>
        <dbReference type="SAM" id="MobiDB-lite"/>
    </source>
</evidence>
<feature type="region of interest" description="Disordered" evidence="1">
    <location>
        <begin position="20"/>
        <end position="85"/>
    </location>
</feature>
<evidence type="ECO:0000313" key="4">
    <source>
        <dbReference type="WBParaSite" id="scf7180000423926.g11835"/>
    </source>
</evidence>
<keyword evidence="3" id="KW-1185">Reference proteome</keyword>
<feature type="signal peptide" evidence="2">
    <location>
        <begin position="1"/>
        <end position="20"/>
    </location>
</feature>
<organism evidence="3 4">
    <name type="scientific">Meloidogyne floridensis</name>
    <dbReference type="NCBI Taxonomy" id="298350"/>
    <lineage>
        <taxon>Eukaryota</taxon>
        <taxon>Metazoa</taxon>
        <taxon>Ecdysozoa</taxon>
        <taxon>Nematoda</taxon>
        <taxon>Chromadorea</taxon>
        <taxon>Rhabditida</taxon>
        <taxon>Tylenchina</taxon>
        <taxon>Tylenchomorpha</taxon>
        <taxon>Tylenchoidea</taxon>
        <taxon>Meloidogynidae</taxon>
        <taxon>Meloidogyninae</taxon>
        <taxon>Meloidogyne</taxon>
    </lineage>
</organism>
<sequence>MKIAILLAFLLFSIFTCCDSTKRPNTKGYVQLEKEKPPKKSDTQTEATAYGIASQSPKKDKAERENQFKKIVKQGNEKGKSSSKK</sequence>
<keyword evidence="2" id="KW-0732">Signal</keyword>
<protein>
    <submittedName>
        <fullName evidence="4">Lipoprotein</fullName>
    </submittedName>
</protein>
<feature type="compositionally biased region" description="Basic and acidic residues" evidence="1">
    <location>
        <begin position="75"/>
        <end position="85"/>
    </location>
</feature>
<reference evidence="4" key="1">
    <citation type="submission" date="2022-11" db="UniProtKB">
        <authorList>
            <consortium name="WormBaseParasite"/>
        </authorList>
    </citation>
    <scope>IDENTIFICATION</scope>
</reference>
<dbReference type="WBParaSite" id="scf7180000423926.g11835">
    <property type="protein sequence ID" value="scf7180000423926.g11835"/>
    <property type="gene ID" value="scf7180000423926.g11835"/>
</dbReference>